<sequence length="229" mass="26378">MLVGSNQPYLFPYIGYWQLINLSDKYVISDSMQYIKKGYVNRNYILLNGERHRFSLEVMGVNGTSLINEVKVGNNARKIISTIKLNYKKAPHFNEVFPMIEALLQNQEKNLARYLGHSIQEIAKYLGMNTKFVYLSDLQGETTLKAQDRTIDICKRANAEKYVNAIGGQSLYDKESFKKEGMELSFLEVADVEYKQFYNDFVPHLSIIDVLMFNSKAEANKLLGQFVLK</sequence>
<dbReference type="OrthoDB" id="3611744at2"/>
<accession>A0A4R1F3T3</accession>
<evidence type="ECO:0000313" key="1">
    <source>
        <dbReference type="EMBL" id="TCJ85081.1"/>
    </source>
</evidence>
<reference evidence="1 2" key="1">
    <citation type="submission" date="2019-03" db="EMBL/GenBank/DDBJ databases">
        <title>Genomic Encyclopedia of Type Strains, Phase IV (KMG-IV): sequencing the most valuable type-strain genomes for metagenomic binning, comparative biology and taxonomic classification.</title>
        <authorList>
            <person name="Goeker M."/>
        </authorList>
    </citation>
    <scope>NUCLEOTIDE SEQUENCE [LARGE SCALE GENOMIC DNA]</scope>
    <source>
        <strain evidence="1 2">DSM 24830</strain>
    </source>
</reference>
<dbReference type="InterPro" id="IPR014985">
    <property type="entry name" value="WbqC"/>
</dbReference>
<comment type="caution">
    <text evidence="1">The sequence shown here is derived from an EMBL/GenBank/DDBJ whole genome shotgun (WGS) entry which is preliminary data.</text>
</comment>
<proteinExistence type="predicted"/>
<keyword evidence="2" id="KW-1185">Reference proteome</keyword>
<protein>
    <submittedName>
        <fullName evidence="1">WbqC-like protein</fullName>
    </submittedName>
</protein>
<name>A0A4R1F3T3_9GAMM</name>
<dbReference type="Proteomes" id="UP000294887">
    <property type="component" value="Unassembled WGS sequence"/>
</dbReference>
<evidence type="ECO:0000313" key="2">
    <source>
        <dbReference type="Proteomes" id="UP000294887"/>
    </source>
</evidence>
<dbReference type="AlphaFoldDB" id="A0A4R1F3T3"/>
<gene>
    <name evidence="1" type="ORF">EV695_3046</name>
</gene>
<organism evidence="1 2">
    <name type="scientific">Cocleimonas flava</name>
    <dbReference type="NCBI Taxonomy" id="634765"/>
    <lineage>
        <taxon>Bacteria</taxon>
        <taxon>Pseudomonadati</taxon>
        <taxon>Pseudomonadota</taxon>
        <taxon>Gammaproteobacteria</taxon>
        <taxon>Thiotrichales</taxon>
        <taxon>Thiotrichaceae</taxon>
        <taxon>Cocleimonas</taxon>
    </lineage>
</organism>
<dbReference type="RefSeq" id="WP_131906792.1">
    <property type="nucleotide sequence ID" value="NZ_BAAAFU010000001.1"/>
</dbReference>
<dbReference type="EMBL" id="SMFQ01000004">
    <property type="protein sequence ID" value="TCJ85081.1"/>
    <property type="molecule type" value="Genomic_DNA"/>
</dbReference>
<dbReference type="Pfam" id="PF08889">
    <property type="entry name" value="WbqC"/>
    <property type="match status" value="1"/>
</dbReference>